<comment type="caution">
    <text evidence="2">The sequence shown here is derived from an EMBL/GenBank/DDBJ whole genome shotgun (WGS) entry which is preliminary data.</text>
</comment>
<dbReference type="Proteomes" id="UP000324897">
    <property type="component" value="Chromosome 3"/>
</dbReference>
<keyword evidence="3" id="KW-1185">Reference proteome</keyword>
<accession>A0A5J9TJN6</accession>
<feature type="region of interest" description="Disordered" evidence="1">
    <location>
        <begin position="1"/>
        <end position="146"/>
    </location>
</feature>
<reference evidence="2 3" key="1">
    <citation type="journal article" date="2019" name="Sci. Rep.">
        <title>A high-quality genome of Eragrostis curvula grass provides insights into Poaceae evolution and supports new strategies to enhance forage quality.</title>
        <authorList>
            <person name="Carballo J."/>
            <person name="Santos B.A.C.M."/>
            <person name="Zappacosta D."/>
            <person name="Garbus I."/>
            <person name="Selva J.P."/>
            <person name="Gallo C.A."/>
            <person name="Diaz A."/>
            <person name="Albertini E."/>
            <person name="Caccamo M."/>
            <person name="Echenique V."/>
        </authorList>
    </citation>
    <scope>NUCLEOTIDE SEQUENCE [LARGE SCALE GENOMIC DNA]</scope>
    <source>
        <strain evidence="3">cv. Victoria</strain>
        <tissue evidence="2">Leaf</tissue>
    </source>
</reference>
<evidence type="ECO:0000313" key="3">
    <source>
        <dbReference type="Proteomes" id="UP000324897"/>
    </source>
</evidence>
<organism evidence="2 3">
    <name type="scientific">Eragrostis curvula</name>
    <name type="common">weeping love grass</name>
    <dbReference type="NCBI Taxonomy" id="38414"/>
    <lineage>
        <taxon>Eukaryota</taxon>
        <taxon>Viridiplantae</taxon>
        <taxon>Streptophyta</taxon>
        <taxon>Embryophyta</taxon>
        <taxon>Tracheophyta</taxon>
        <taxon>Spermatophyta</taxon>
        <taxon>Magnoliopsida</taxon>
        <taxon>Liliopsida</taxon>
        <taxon>Poales</taxon>
        <taxon>Poaceae</taxon>
        <taxon>PACMAD clade</taxon>
        <taxon>Chloridoideae</taxon>
        <taxon>Eragrostideae</taxon>
        <taxon>Eragrostidinae</taxon>
        <taxon>Eragrostis</taxon>
    </lineage>
</organism>
<evidence type="ECO:0000256" key="1">
    <source>
        <dbReference type="SAM" id="MobiDB-lite"/>
    </source>
</evidence>
<evidence type="ECO:0000313" key="2">
    <source>
        <dbReference type="EMBL" id="TVU11407.1"/>
    </source>
</evidence>
<feature type="compositionally biased region" description="Low complexity" evidence="1">
    <location>
        <begin position="21"/>
        <end position="31"/>
    </location>
</feature>
<proteinExistence type="predicted"/>
<protein>
    <submittedName>
        <fullName evidence="2">Uncharacterized protein</fullName>
    </submittedName>
</protein>
<dbReference type="Gramene" id="TVU11407">
    <property type="protein sequence ID" value="TVU11407"/>
    <property type="gene ID" value="EJB05_44992"/>
</dbReference>
<feature type="compositionally biased region" description="Basic and acidic residues" evidence="1">
    <location>
        <begin position="68"/>
        <end position="81"/>
    </location>
</feature>
<feature type="compositionally biased region" description="Basic and acidic residues" evidence="1">
    <location>
        <begin position="119"/>
        <end position="131"/>
    </location>
</feature>
<gene>
    <name evidence="2" type="ORF">EJB05_44992</name>
</gene>
<dbReference type="AlphaFoldDB" id="A0A5J9TJN6"/>
<name>A0A5J9TJN6_9POAL</name>
<dbReference type="EMBL" id="RWGY01000039">
    <property type="protein sequence ID" value="TVU11407.1"/>
    <property type="molecule type" value="Genomic_DNA"/>
</dbReference>
<feature type="compositionally biased region" description="Pro residues" evidence="1">
    <location>
        <begin position="88"/>
        <end position="111"/>
    </location>
</feature>
<feature type="compositionally biased region" description="Low complexity" evidence="1">
    <location>
        <begin position="39"/>
        <end position="50"/>
    </location>
</feature>
<sequence>MGPVHQLARVEQPSKISKLKPTPASSTTPSSTHPPPQSQPGTDAALDVGVDLGGDGVPVRDGWPEPDGDGRVLESLDDGGHPRLRGRPPTPGPPVSTPRPPAPKPSPPAPSSYPSVKQQEGDKLSSMEKRKLSSFQQAKAPDAKRFRSPMAAIPAFSTLLNVKQIAGTSFLHSR</sequence>